<evidence type="ECO:0000313" key="7">
    <source>
        <dbReference type="Proteomes" id="UP000198615"/>
    </source>
</evidence>
<name>A0A8G2EXA9_9PROT</name>
<evidence type="ECO:0000259" key="5">
    <source>
        <dbReference type="PROSITE" id="PS50931"/>
    </source>
</evidence>
<dbReference type="Gene3D" id="1.10.10.10">
    <property type="entry name" value="Winged helix-like DNA-binding domain superfamily/Winged helix DNA-binding domain"/>
    <property type="match status" value="1"/>
</dbReference>
<protein>
    <submittedName>
        <fullName evidence="6">DNA-binding transcriptional regulator, LysR family</fullName>
    </submittedName>
</protein>
<dbReference type="InterPro" id="IPR036390">
    <property type="entry name" value="WH_DNA-bd_sf"/>
</dbReference>
<keyword evidence="7" id="KW-1185">Reference proteome</keyword>
<keyword evidence="4" id="KW-0804">Transcription</keyword>
<dbReference type="InterPro" id="IPR005119">
    <property type="entry name" value="LysR_subst-bd"/>
</dbReference>
<dbReference type="InterPro" id="IPR050176">
    <property type="entry name" value="LTTR"/>
</dbReference>
<dbReference type="Gene3D" id="3.40.190.290">
    <property type="match status" value="1"/>
</dbReference>
<dbReference type="GO" id="GO:0003677">
    <property type="term" value="F:DNA binding"/>
    <property type="evidence" value="ECO:0007669"/>
    <property type="project" value="UniProtKB-KW"/>
</dbReference>
<keyword evidence="2" id="KW-0805">Transcription regulation</keyword>
<dbReference type="RefSeq" id="WP_175474066.1">
    <property type="nucleotide sequence ID" value="NZ_FNBW01000001.1"/>
</dbReference>
<keyword evidence="3 6" id="KW-0238">DNA-binding</keyword>
<gene>
    <name evidence="6" type="ORF">SAMN05660686_00386</name>
</gene>
<dbReference type="Pfam" id="PF03466">
    <property type="entry name" value="LysR_substrate"/>
    <property type="match status" value="1"/>
</dbReference>
<dbReference type="EMBL" id="FNBW01000001">
    <property type="protein sequence ID" value="SDF13246.1"/>
    <property type="molecule type" value="Genomic_DNA"/>
</dbReference>
<sequence length="290" mass="31497">MNWDDLQAFLAVARTGSLRRASIELAVSQPTVARHIRSLESDLGLPLFERDRDGHRLTEAGAELLPEVRAVETTALRVERRARDKIRGLAETVRVEAMEWPAALLARGLGTLPTGPRVELVLSGDTITQAARVPEIVVRHRMPPIGEGLTWRIGSIACAVYGAASFADGRALPLERADLAALPWLTFIAEQQHYSAMQWITELIGDRPAAARMSRTDQMAAAVAAGAGVAVLPCFIGNALPGGLRLSPEIAALQADYWVVAREELSNNPSVRSVAGWIATCFHEEQMAER</sequence>
<dbReference type="SUPFAM" id="SSF53850">
    <property type="entry name" value="Periplasmic binding protein-like II"/>
    <property type="match status" value="1"/>
</dbReference>
<dbReference type="GO" id="GO:0003700">
    <property type="term" value="F:DNA-binding transcription factor activity"/>
    <property type="evidence" value="ECO:0007669"/>
    <property type="project" value="InterPro"/>
</dbReference>
<dbReference type="PANTHER" id="PTHR30579:SF3">
    <property type="entry name" value="TRANSCRIPTIONAL REGULATORY PROTEIN"/>
    <property type="match status" value="1"/>
</dbReference>
<organism evidence="6 7">
    <name type="scientific">Thalassobaculum litoreum DSM 18839</name>
    <dbReference type="NCBI Taxonomy" id="1123362"/>
    <lineage>
        <taxon>Bacteria</taxon>
        <taxon>Pseudomonadati</taxon>
        <taxon>Pseudomonadota</taxon>
        <taxon>Alphaproteobacteria</taxon>
        <taxon>Rhodospirillales</taxon>
        <taxon>Thalassobaculaceae</taxon>
        <taxon>Thalassobaculum</taxon>
    </lineage>
</organism>
<proteinExistence type="inferred from homology"/>
<evidence type="ECO:0000313" key="6">
    <source>
        <dbReference type="EMBL" id="SDF13246.1"/>
    </source>
</evidence>
<dbReference type="PRINTS" id="PR00039">
    <property type="entry name" value="HTHLYSR"/>
</dbReference>
<comment type="caution">
    <text evidence="6">The sequence shown here is derived from an EMBL/GenBank/DDBJ whole genome shotgun (WGS) entry which is preliminary data.</text>
</comment>
<dbReference type="PANTHER" id="PTHR30579">
    <property type="entry name" value="TRANSCRIPTIONAL REGULATOR"/>
    <property type="match status" value="1"/>
</dbReference>
<comment type="similarity">
    <text evidence="1">Belongs to the LysR transcriptional regulatory family.</text>
</comment>
<evidence type="ECO:0000256" key="3">
    <source>
        <dbReference type="ARBA" id="ARBA00023125"/>
    </source>
</evidence>
<dbReference type="FunFam" id="1.10.10.10:FF:000001">
    <property type="entry name" value="LysR family transcriptional regulator"/>
    <property type="match status" value="1"/>
</dbReference>
<evidence type="ECO:0000256" key="1">
    <source>
        <dbReference type="ARBA" id="ARBA00009437"/>
    </source>
</evidence>
<dbReference type="InterPro" id="IPR036388">
    <property type="entry name" value="WH-like_DNA-bd_sf"/>
</dbReference>
<dbReference type="InterPro" id="IPR000847">
    <property type="entry name" value="LysR_HTH_N"/>
</dbReference>
<accession>A0A8G2EXA9</accession>
<feature type="domain" description="HTH lysR-type" evidence="5">
    <location>
        <begin position="1"/>
        <end position="58"/>
    </location>
</feature>
<dbReference type="SUPFAM" id="SSF46785">
    <property type="entry name" value="Winged helix' DNA-binding domain"/>
    <property type="match status" value="1"/>
</dbReference>
<reference evidence="6 7" key="1">
    <citation type="submission" date="2016-10" db="EMBL/GenBank/DDBJ databases">
        <authorList>
            <person name="Varghese N."/>
            <person name="Submissions S."/>
        </authorList>
    </citation>
    <scope>NUCLEOTIDE SEQUENCE [LARGE SCALE GENOMIC DNA]</scope>
    <source>
        <strain evidence="6 7">DSM 18839</strain>
    </source>
</reference>
<dbReference type="AlphaFoldDB" id="A0A8G2EXA9"/>
<dbReference type="Proteomes" id="UP000198615">
    <property type="component" value="Unassembled WGS sequence"/>
</dbReference>
<dbReference type="PROSITE" id="PS50931">
    <property type="entry name" value="HTH_LYSR"/>
    <property type="match status" value="1"/>
</dbReference>
<evidence type="ECO:0000256" key="2">
    <source>
        <dbReference type="ARBA" id="ARBA00023015"/>
    </source>
</evidence>
<evidence type="ECO:0000256" key="4">
    <source>
        <dbReference type="ARBA" id="ARBA00023163"/>
    </source>
</evidence>
<dbReference type="Pfam" id="PF00126">
    <property type="entry name" value="HTH_1"/>
    <property type="match status" value="1"/>
</dbReference>